<organism evidence="2 3">
    <name type="scientific">Breznakia pachnodae</name>
    <dbReference type="NCBI Taxonomy" id="265178"/>
    <lineage>
        <taxon>Bacteria</taxon>
        <taxon>Bacillati</taxon>
        <taxon>Bacillota</taxon>
        <taxon>Erysipelotrichia</taxon>
        <taxon>Erysipelotrichales</taxon>
        <taxon>Erysipelotrichaceae</taxon>
        <taxon>Breznakia</taxon>
    </lineage>
</organism>
<dbReference type="RefSeq" id="WP_307406572.1">
    <property type="nucleotide sequence ID" value="NZ_JAUSUR010000002.1"/>
</dbReference>
<name>A0ABU0E161_9FIRM</name>
<dbReference type="InterPro" id="IPR048844">
    <property type="entry name" value="LpdD_chaperone-like"/>
</dbReference>
<reference evidence="2 3" key="1">
    <citation type="submission" date="2023-07" db="EMBL/GenBank/DDBJ databases">
        <title>Genomic Encyclopedia of Type Strains, Phase IV (KMG-IV): sequencing the most valuable type-strain genomes for metagenomic binning, comparative biology and taxonomic classification.</title>
        <authorList>
            <person name="Goeker M."/>
        </authorList>
    </citation>
    <scope>NUCLEOTIDE SEQUENCE [LARGE SCALE GENOMIC DNA]</scope>
    <source>
        <strain evidence="2 3">DSM 16784</strain>
    </source>
</reference>
<dbReference type="Pfam" id="PF21758">
    <property type="entry name" value="PAC_bac"/>
    <property type="match status" value="1"/>
</dbReference>
<sequence>MDYELNYRNKKVYYNLYFLGNDLLLVIHGGDLSHIGGYSTAYCVEDKWNIESNALPHHKDEVLAQMYVEPIAKQLHCSVHCVCGVHYDDLSKDQLIEFIEENKKLLKKILKDLEVQHGR</sequence>
<comment type="caution">
    <text evidence="2">The sequence shown here is derived from an EMBL/GenBank/DDBJ whole genome shotgun (WGS) entry which is preliminary data.</text>
</comment>
<evidence type="ECO:0000259" key="1">
    <source>
        <dbReference type="Pfam" id="PF21758"/>
    </source>
</evidence>
<evidence type="ECO:0000313" key="3">
    <source>
        <dbReference type="Proteomes" id="UP001230220"/>
    </source>
</evidence>
<proteinExistence type="predicted"/>
<evidence type="ECO:0000313" key="2">
    <source>
        <dbReference type="EMBL" id="MDQ0360566.1"/>
    </source>
</evidence>
<gene>
    <name evidence="2" type="ORF">J2S15_001311</name>
</gene>
<keyword evidence="3" id="KW-1185">Reference proteome</keyword>
<feature type="domain" description="Prenylated flavin chaperone LpdD-like" evidence="1">
    <location>
        <begin position="9"/>
        <end position="113"/>
    </location>
</feature>
<protein>
    <recommendedName>
        <fullName evidence="1">Prenylated flavin chaperone LpdD-like domain-containing protein</fullName>
    </recommendedName>
</protein>
<accession>A0ABU0E161</accession>
<dbReference type="Proteomes" id="UP001230220">
    <property type="component" value="Unassembled WGS sequence"/>
</dbReference>
<dbReference type="EMBL" id="JAUSUR010000002">
    <property type="protein sequence ID" value="MDQ0360566.1"/>
    <property type="molecule type" value="Genomic_DNA"/>
</dbReference>